<dbReference type="SUPFAM" id="SSF46785">
    <property type="entry name" value="Winged helix' DNA-binding domain"/>
    <property type="match status" value="1"/>
</dbReference>
<accession>A0A0W8FA01</accession>
<dbReference type="Pfam" id="PF01022">
    <property type="entry name" value="HTH_5"/>
    <property type="match status" value="1"/>
</dbReference>
<gene>
    <name evidence="5" type="ORF">ASZ90_012621</name>
</gene>
<dbReference type="AlphaFoldDB" id="A0A0W8FA01"/>
<proteinExistence type="predicted"/>
<dbReference type="Gene3D" id="1.10.10.10">
    <property type="entry name" value="Winged helix-like DNA-binding domain superfamily/Winged helix DNA-binding domain"/>
    <property type="match status" value="1"/>
</dbReference>
<dbReference type="NCBIfam" id="NF033788">
    <property type="entry name" value="HTH_metalloreg"/>
    <property type="match status" value="1"/>
</dbReference>
<name>A0A0W8FA01_9ZZZZ</name>
<organism evidence="5">
    <name type="scientific">hydrocarbon metagenome</name>
    <dbReference type="NCBI Taxonomy" id="938273"/>
    <lineage>
        <taxon>unclassified sequences</taxon>
        <taxon>metagenomes</taxon>
        <taxon>ecological metagenomes</taxon>
    </lineage>
</organism>
<dbReference type="PROSITE" id="PS50987">
    <property type="entry name" value="HTH_ARSR_2"/>
    <property type="match status" value="1"/>
</dbReference>
<evidence type="ECO:0000256" key="2">
    <source>
        <dbReference type="ARBA" id="ARBA00023125"/>
    </source>
</evidence>
<dbReference type="InterPro" id="IPR051081">
    <property type="entry name" value="HTH_MetalResp_TranReg"/>
</dbReference>
<dbReference type="CDD" id="cd00090">
    <property type="entry name" value="HTH_ARSR"/>
    <property type="match status" value="1"/>
</dbReference>
<evidence type="ECO:0000256" key="1">
    <source>
        <dbReference type="ARBA" id="ARBA00023015"/>
    </source>
</evidence>
<sequence length="139" mass="15756">MPDSTNDEIIEESIDEDAICSLARLIGDEDRARSRSRRLLSLMKAIDIDGPEGEVEVFKAVADPCRLRIVKLLKEGELCVCEIMTALDKPQSTTSHHLSILREAGLVRERKDGKWSYYRLADSAVNEMIKQARELKKIK</sequence>
<dbReference type="SMART" id="SM00418">
    <property type="entry name" value="HTH_ARSR"/>
    <property type="match status" value="1"/>
</dbReference>
<dbReference type="InterPro" id="IPR011991">
    <property type="entry name" value="ArsR-like_HTH"/>
</dbReference>
<dbReference type="GO" id="GO:0003700">
    <property type="term" value="F:DNA-binding transcription factor activity"/>
    <property type="evidence" value="ECO:0007669"/>
    <property type="project" value="InterPro"/>
</dbReference>
<keyword evidence="3" id="KW-0804">Transcription</keyword>
<evidence type="ECO:0000256" key="3">
    <source>
        <dbReference type="ARBA" id="ARBA00023163"/>
    </source>
</evidence>
<dbReference type="PANTHER" id="PTHR33154:SF18">
    <property type="entry name" value="ARSENICAL RESISTANCE OPERON REPRESSOR"/>
    <property type="match status" value="1"/>
</dbReference>
<comment type="caution">
    <text evidence="5">The sequence shown here is derived from an EMBL/GenBank/DDBJ whole genome shotgun (WGS) entry which is preliminary data.</text>
</comment>
<dbReference type="InterPro" id="IPR001845">
    <property type="entry name" value="HTH_ArsR_DNA-bd_dom"/>
</dbReference>
<dbReference type="PRINTS" id="PR00778">
    <property type="entry name" value="HTHARSR"/>
</dbReference>
<feature type="domain" description="HTH arsR-type" evidence="4">
    <location>
        <begin position="46"/>
        <end position="139"/>
    </location>
</feature>
<dbReference type="InterPro" id="IPR036388">
    <property type="entry name" value="WH-like_DNA-bd_sf"/>
</dbReference>
<dbReference type="EC" id="1.20.4.1" evidence="5"/>
<protein>
    <submittedName>
        <fullName evidence="5">Arsenate reductase</fullName>
        <ecNumber evidence="5">1.20.4.1</ecNumber>
    </submittedName>
</protein>
<keyword evidence="1" id="KW-0805">Transcription regulation</keyword>
<reference evidence="5" key="1">
    <citation type="journal article" date="2015" name="Proc. Natl. Acad. Sci. U.S.A.">
        <title>Networks of energetic and metabolic interactions define dynamics in microbial communities.</title>
        <authorList>
            <person name="Embree M."/>
            <person name="Liu J.K."/>
            <person name="Al-Bassam M.M."/>
            <person name="Zengler K."/>
        </authorList>
    </citation>
    <scope>NUCLEOTIDE SEQUENCE</scope>
</reference>
<dbReference type="InterPro" id="IPR036390">
    <property type="entry name" value="WH_DNA-bd_sf"/>
</dbReference>
<dbReference type="GO" id="GO:0003677">
    <property type="term" value="F:DNA binding"/>
    <property type="evidence" value="ECO:0007669"/>
    <property type="project" value="UniProtKB-KW"/>
</dbReference>
<evidence type="ECO:0000259" key="4">
    <source>
        <dbReference type="PROSITE" id="PS50987"/>
    </source>
</evidence>
<dbReference type="PANTHER" id="PTHR33154">
    <property type="entry name" value="TRANSCRIPTIONAL REGULATOR, ARSR FAMILY"/>
    <property type="match status" value="1"/>
</dbReference>
<keyword evidence="2" id="KW-0238">DNA-binding</keyword>
<keyword evidence="5" id="KW-0560">Oxidoreductase</keyword>
<dbReference type="EMBL" id="LNQE01001425">
    <property type="protein sequence ID" value="KUG17696.1"/>
    <property type="molecule type" value="Genomic_DNA"/>
</dbReference>
<dbReference type="GO" id="GO:0008794">
    <property type="term" value="F:arsenate reductase (glutaredoxin) activity"/>
    <property type="evidence" value="ECO:0007669"/>
    <property type="project" value="UniProtKB-EC"/>
</dbReference>
<evidence type="ECO:0000313" key="5">
    <source>
        <dbReference type="EMBL" id="KUG17696.1"/>
    </source>
</evidence>